<dbReference type="EMBL" id="PSQE01000002">
    <property type="protein sequence ID" value="RHN74312.1"/>
    <property type="molecule type" value="Genomic_DNA"/>
</dbReference>
<accession>A0A396JAI8</accession>
<comment type="caution">
    <text evidence="1">The sequence shown here is derived from an EMBL/GenBank/DDBJ whole genome shotgun (WGS) entry which is preliminary data.</text>
</comment>
<name>A0A396JAI8_MEDTR</name>
<dbReference type="Gramene" id="rna10351">
    <property type="protein sequence ID" value="RHN74312.1"/>
    <property type="gene ID" value="gene10351"/>
</dbReference>
<organism evidence="1">
    <name type="scientific">Medicago truncatula</name>
    <name type="common">Barrel medic</name>
    <name type="synonym">Medicago tribuloides</name>
    <dbReference type="NCBI Taxonomy" id="3880"/>
    <lineage>
        <taxon>Eukaryota</taxon>
        <taxon>Viridiplantae</taxon>
        <taxon>Streptophyta</taxon>
        <taxon>Embryophyta</taxon>
        <taxon>Tracheophyta</taxon>
        <taxon>Spermatophyta</taxon>
        <taxon>Magnoliopsida</taxon>
        <taxon>eudicotyledons</taxon>
        <taxon>Gunneridae</taxon>
        <taxon>Pentapetalae</taxon>
        <taxon>rosids</taxon>
        <taxon>fabids</taxon>
        <taxon>Fabales</taxon>
        <taxon>Fabaceae</taxon>
        <taxon>Papilionoideae</taxon>
        <taxon>50 kb inversion clade</taxon>
        <taxon>NPAAA clade</taxon>
        <taxon>Hologalegina</taxon>
        <taxon>IRL clade</taxon>
        <taxon>Trifolieae</taxon>
        <taxon>Medicago</taxon>
    </lineage>
</organism>
<reference evidence="1" key="1">
    <citation type="journal article" date="2018" name="Nat. Plants">
        <title>Whole-genome landscape of Medicago truncatula symbiotic genes.</title>
        <authorList>
            <person name="Pecrix Y."/>
            <person name="Gamas P."/>
            <person name="Carrere S."/>
        </authorList>
    </citation>
    <scope>NUCLEOTIDE SEQUENCE</scope>
    <source>
        <tissue evidence="1">Leaves</tissue>
    </source>
</reference>
<gene>
    <name evidence="1" type="ORF">MtrunA17_Chr2g0308911</name>
</gene>
<sequence>MQLNKEQEITVKVVFHHAYFSCFPRSTLKRLKNIAFFESIDSLTL</sequence>
<protein>
    <submittedName>
        <fullName evidence="1">Uncharacterized protein</fullName>
    </submittedName>
</protein>
<dbReference type="Proteomes" id="UP000265566">
    <property type="component" value="Chromosome 2"/>
</dbReference>
<proteinExistence type="predicted"/>
<evidence type="ECO:0000313" key="1">
    <source>
        <dbReference type="EMBL" id="RHN74312.1"/>
    </source>
</evidence>
<dbReference type="AlphaFoldDB" id="A0A396JAI8"/>